<dbReference type="OrthoDB" id="1933275at2759"/>
<accession>S8CQ94</accession>
<name>S8CQ94_9LAMI</name>
<proteinExistence type="predicted"/>
<dbReference type="Proteomes" id="UP000015453">
    <property type="component" value="Unassembled WGS sequence"/>
</dbReference>
<feature type="non-terminal residue" evidence="1">
    <location>
        <position position="1"/>
    </location>
</feature>
<evidence type="ECO:0008006" key="3">
    <source>
        <dbReference type="Google" id="ProtNLM"/>
    </source>
</evidence>
<reference evidence="1 2" key="1">
    <citation type="journal article" date="2013" name="BMC Genomics">
        <title>The miniature genome of a carnivorous plant Genlisea aurea contains a low number of genes and short non-coding sequences.</title>
        <authorList>
            <person name="Leushkin E.V."/>
            <person name="Sutormin R.A."/>
            <person name="Nabieva E.R."/>
            <person name="Penin A.A."/>
            <person name="Kondrashov A.S."/>
            <person name="Logacheva M.D."/>
        </authorList>
    </citation>
    <scope>NUCLEOTIDE SEQUENCE [LARGE SCALE GENOMIC DNA]</scope>
</reference>
<dbReference type="EMBL" id="AUSU01002388">
    <property type="protein sequence ID" value="EPS68885.1"/>
    <property type="molecule type" value="Genomic_DNA"/>
</dbReference>
<keyword evidence="2" id="KW-1185">Reference proteome</keyword>
<evidence type="ECO:0000313" key="2">
    <source>
        <dbReference type="Proteomes" id="UP000015453"/>
    </source>
</evidence>
<gene>
    <name evidence="1" type="ORF">M569_05885</name>
</gene>
<dbReference type="AlphaFoldDB" id="S8CQ94"/>
<sequence length="192" mass="21102">DKICVMFSLLLHEIIEAGNENLLNAGYDDSVQALDDLASVQILSALSDPVLRKMFLESIDLFELNDSIENFFLQRKVLALDGVTPELQAQSISKVELLLNGNPLTLYEVVASDHLLVATASLFASVCSALDQVGLVCEMSCNIISMLISEAKVLMEIFHVFARVCGSKYFTLQSHSMAITVVKSLAVVFEKR</sequence>
<comment type="caution">
    <text evidence="1">The sequence shown here is derived from an EMBL/GenBank/DDBJ whole genome shotgun (WGS) entry which is preliminary data.</text>
</comment>
<evidence type="ECO:0000313" key="1">
    <source>
        <dbReference type="EMBL" id="EPS68885.1"/>
    </source>
</evidence>
<dbReference type="PANTHER" id="PTHR35480:SF1">
    <property type="entry name" value="MATERNAL EFFECT EMBRYO ARREST 22"/>
    <property type="match status" value="1"/>
</dbReference>
<dbReference type="PANTHER" id="PTHR35480">
    <property type="entry name" value="MATERNAL EFFECT EMBRYO ARREST 22"/>
    <property type="match status" value="1"/>
</dbReference>
<feature type="non-terminal residue" evidence="1">
    <location>
        <position position="192"/>
    </location>
</feature>
<protein>
    <recommendedName>
        <fullName evidence="3">Mon2/Sec7/BIG1-like HUS domain-containing protein</fullName>
    </recommendedName>
</protein>
<organism evidence="1 2">
    <name type="scientific">Genlisea aurea</name>
    <dbReference type="NCBI Taxonomy" id="192259"/>
    <lineage>
        <taxon>Eukaryota</taxon>
        <taxon>Viridiplantae</taxon>
        <taxon>Streptophyta</taxon>
        <taxon>Embryophyta</taxon>
        <taxon>Tracheophyta</taxon>
        <taxon>Spermatophyta</taxon>
        <taxon>Magnoliopsida</taxon>
        <taxon>eudicotyledons</taxon>
        <taxon>Gunneridae</taxon>
        <taxon>Pentapetalae</taxon>
        <taxon>asterids</taxon>
        <taxon>lamiids</taxon>
        <taxon>Lamiales</taxon>
        <taxon>Lentibulariaceae</taxon>
        <taxon>Genlisea</taxon>
    </lineage>
</organism>